<dbReference type="Pfam" id="PF00108">
    <property type="entry name" value="Thiolase_N"/>
    <property type="match status" value="1"/>
</dbReference>
<evidence type="ECO:0000256" key="1">
    <source>
        <dbReference type="ARBA" id="ARBA00001958"/>
    </source>
</evidence>
<dbReference type="InterPro" id="IPR002155">
    <property type="entry name" value="Thiolase"/>
</dbReference>
<dbReference type="EMBL" id="MZNU01000074">
    <property type="protein sequence ID" value="OWP05436.1"/>
    <property type="molecule type" value="Genomic_DNA"/>
</dbReference>
<dbReference type="Proteomes" id="UP000242519">
    <property type="component" value="Unassembled WGS sequence"/>
</dbReference>
<organism evidence="13 14">
    <name type="scientific">Diplocarpon coronariae</name>
    <dbReference type="NCBI Taxonomy" id="2795749"/>
    <lineage>
        <taxon>Eukaryota</taxon>
        <taxon>Fungi</taxon>
        <taxon>Dikarya</taxon>
        <taxon>Ascomycota</taxon>
        <taxon>Pezizomycotina</taxon>
        <taxon>Leotiomycetes</taxon>
        <taxon>Helotiales</taxon>
        <taxon>Drepanopezizaceae</taxon>
        <taxon>Diplocarpon</taxon>
    </lineage>
</organism>
<comment type="catalytic activity">
    <reaction evidence="7">
        <text>an acyl-CoA + acetyl-CoA = a 3-oxoacyl-CoA + CoA</text>
        <dbReference type="Rhea" id="RHEA:21564"/>
        <dbReference type="ChEBI" id="CHEBI:57287"/>
        <dbReference type="ChEBI" id="CHEBI:57288"/>
        <dbReference type="ChEBI" id="CHEBI:58342"/>
        <dbReference type="ChEBI" id="CHEBI:90726"/>
        <dbReference type="EC" id="2.3.1.16"/>
    </reaction>
</comment>
<dbReference type="InterPro" id="IPR050215">
    <property type="entry name" value="Thiolase-like_sf_Thiolase"/>
</dbReference>
<dbReference type="GO" id="GO:0005777">
    <property type="term" value="C:peroxisome"/>
    <property type="evidence" value="ECO:0007669"/>
    <property type="project" value="TreeGrafter"/>
</dbReference>
<evidence type="ECO:0000313" key="13">
    <source>
        <dbReference type="EMBL" id="OWP05436.1"/>
    </source>
</evidence>
<dbReference type="PANTHER" id="PTHR43853">
    <property type="entry name" value="3-KETOACYL-COA THIOLASE, PEROXISOMAL"/>
    <property type="match status" value="1"/>
</dbReference>
<sequence length="423" mass="44311">MASAGQRLNSVLGHLSPESSESRGRARLLQKNADDIVITYAARTPLTKAKKGGLKDTPIDDLLISLLTTVREQSNVDPSLIEDICMGNVLAPAQGYIIRAAVLAAGYPVTAAASVANRFCSSGLLAIQQISNQIISGSIDIGLAVGAESMSTCPDGGFPDWASTKITGHEIAGQNVMPMGQTSENVAGDFGISREQMDRFAAHSFQKAEKAQREGWTRDEIVPVTASFTDPTTGTTSEKIVSADDGVRAGTTAASLGKIRAAFPQWSPSHTTGGNASQITDGAAAVLLMKRSRAHQLGLRILGKYVQATVVGLAPRIMGIGPAYAIPKVLAQVGLAKDDVDVFEINEAFASMGVYCVERLGLDPAKVNPRGGAIALGHPLGCTGTRQVVTALSELRRQDRRIAVTSMCVGTGQGMAGVFVSEH</sequence>
<dbReference type="STRING" id="503106.A0A218ZE39"/>
<evidence type="ECO:0000256" key="4">
    <source>
        <dbReference type="ARBA" id="ARBA00022679"/>
    </source>
</evidence>
<dbReference type="AlphaFoldDB" id="A0A218ZE39"/>
<evidence type="ECO:0000256" key="8">
    <source>
        <dbReference type="PIRSR" id="PIRSR000429-1"/>
    </source>
</evidence>
<evidence type="ECO:0000256" key="2">
    <source>
        <dbReference type="ARBA" id="ARBA00004872"/>
    </source>
</evidence>
<dbReference type="GO" id="GO:0003988">
    <property type="term" value="F:acetyl-CoA C-acyltransferase activity"/>
    <property type="evidence" value="ECO:0007669"/>
    <property type="project" value="UniProtKB-EC"/>
</dbReference>
<reference evidence="13 14" key="1">
    <citation type="submission" date="2017-04" db="EMBL/GenBank/DDBJ databases">
        <title>Draft genome sequence of Marssonina coronaria NL1: causal agent of apple blotch.</title>
        <authorList>
            <person name="Cheng Q."/>
        </authorList>
    </citation>
    <scope>NUCLEOTIDE SEQUENCE [LARGE SCALE GENOMIC DNA]</scope>
    <source>
        <strain evidence="13 14">NL1</strain>
    </source>
</reference>
<dbReference type="PIRSF" id="PIRSF000429">
    <property type="entry name" value="Ac-CoA_Ac_transf"/>
    <property type="match status" value="1"/>
</dbReference>
<dbReference type="NCBIfam" id="TIGR01930">
    <property type="entry name" value="AcCoA-C-Actrans"/>
    <property type="match status" value="1"/>
</dbReference>
<keyword evidence="4 9" id="KW-0808">Transferase</keyword>
<feature type="active site" description="Proton acceptor" evidence="8">
    <location>
        <position position="378"/>
    </location>
</feature>
<evidence type="ECO:0000256" key="9">
    <source>
        <dbReference type="RuleBase" id="RU003557"/>
    </source>
</evidence>
<dbReference type="InterPro" id="IPR020613">
    <property type="entry name" value="Thiolase_CS"/>
</dbReference>
<evidence type="ECO:0000256" key="10">
    <source>
        <dbReference type="SAM" id="MobiDB-lite"/>
    </source>
</evidence>
<dbReference type="InterPro" id="IPR020617">
    <property type="entry name" value="Thiolase_C"/>
</dbReference>
<evidence type="ECO:0000256" key="7">
    <source>
        <dbReference type="ARBA" id="ARBA00047605"/>
    </source>
</evidence>
<dbReference type="Pfam" id="PF02803">
    <property type="entry name" value="Thiolase_C"/>
    <property type="match status" value="1"/>
</dbReference>
<dbReference type="OrthoDB" id="5404651at2759"/>
<dbReference type="EC" id="2.3.1.16" evidence="6"/>
<dbReference type="SUPFAM" id="SSF53901">
    <property type="entry name" value="Thiolase-like"/>
    <property type="match status" value="2"/>
</dbReference>
<feature type="region of interest" description="Disordered" evidence="10">
    <location>
        <begin position="1"/>
        <end position="25"/>
    </location>
</feature>
<evidence type="ECO:0000256" key="5">
    <source>
        <dbReference type="ARBA" id="ARBA00023315"/>
    </source>
</evidence>
<keyword evidence="5 9" id="KW-0012">Acyltransferase</keyword>
<comment type="similarity">
    <text evidence="3 9">Belongs to the thiolase-like superfamily. Thiolase family.</text>
</comment>
<keyword evidence="14" id="KW-1185">Reference proteome</keyword>
<protein>
    <recommendedName>
        <fullName evidence="6">acetyl-CoA C-acyltransferase</fullName>
        <ecNumber evidence="6">2.3.1.16</ecNumber>
    </recommendedName>
</protein>
<evidence type="ECO:0000259" key="11">
    <source>
        <dbReference type="Pfam" id="PF00108"/>
    </source>
</evidence>
<comment type="pathway">
    <text evidence="2">Lipid metabolism; fatty acid metabolism.</text>
</comment>
<proteinExistence type="inferred from homology"/>
<dbReference type="FunCoup" id="A0A218ZE39">
    <property type="interactions" value="323"/>
</dbReference>
<accession>A0A218ZE39</accession>
<evidence type="ECO:0000313" key="14">
    <source>
        <dbReference type="Proteomes" id="UP000242519"/>
    </source>
</evidence>
<dbReference type="InterPro" id="IPR016039">
    <property type="entry name" value="Thiolase-like"/>
</dbReference>
<dbReference type="PANTHER" id="PTHR43853:SF12">
    <property type="entry name" value="ACETYL-COA C-ACETYLTRANSFERASE"/>
    <property type="match status" value="1"/>
</dbReference>
<dbReference type="InterPro" id="IPR020616">
    <property type="entry name" value="Thiolase_N"/>
</dbReference>
<dbReference type="PROSITE" id="PS00099">
    <property type="entry name" value="THIOLASE_3"/>
    <property type="match status" value="1"/>
</dbReference>
<name>A0A218ZE39_9HELO</name>
<feature type="domain" description="Thiolase C-terminal" evidence="12">
    <location>
        <begin position="300"/>
        <end position="419"/>
    </location>
</feature>
<evidence type="ECO:0000256" key="6">
    <source>
        <dbReference type="ARBA" id="ARBA00024073"/>
    </source>
</evidence>
<evidence type="ECO:0000256" key="3">
    <source>
        <dbReference type="ARBA" id="ARBA00010982"/>
    </source>
</evidence>
<feature type="active site" description="Proton acceptor" evidence="8">
    <location>
        <position position="408"/>
    </location>
</feature>
<gene>
    <name evidence="13" type="ORF">B2J93_7637</name>
</gene>
<feature type="domain" description="Thiolase N-terminal" evidence="11">
    <location>
        <begin position="36"/>
        <end position="292"/>
    </location>
</feature>
<comment type="caution">
    <text evidence="13">The sequence shown here is derived from an EMBL/GenBank/DDBJ whole genome shotgun (WGS) entry which is preliminary data.</text>
</comment>
<dbReference type="Gene3D" id="3.40.47.10">
    <property type="match status" value="2"/>
</dbReference>
<dbReference type="GO" id="GO:0006635">
    <property type="term" value="P:fatty acid beta-oxidation"/>
    <property type="evidence" value="ECO:0007669"/>
    <property type="project" value="TreeGrafter"/>
</dbReference>
<dbReference type="GO" id="GO:0010124">
    <property type="term" value="P:phenylacetate catabolic process"/>
    <property type="evidence" value="ECO:0007669"/>
    <property type="project" value="TreeGrafter"/>
</dbReference>
<feature type="active site" description="Acyl-thioester intermediate" evidence="8">
    <location>
        <position position="120"/>
    </location>
</feature>
<evidence type="ECO:0000259" key="12">
    <source>
        <dbReference type="Pfam" id="PF02803"/>
    </source>
</evidence>
<dbReference type="InterPro" id="IPR020610">
    <property type="entry name" value="Thiolase_AS"/>
</dbReference>
<comment type="cofactor">
    <cofactor evidence="1">
        <name>K(+)</name>
        <dbReference type="ChEBI" id="CHEBI:29103"/>
    </cofactor>
</comment>
<dbReference type="InParanoid" id="A0A218ZE39"/>
<dbReference type="CDD" id="cd00751">
    <property type="entry name" value="thiolase"/>
    <property type="match status" value="1"/>
</dbReference>
<dbReference type="PROSITE" id="PS00737">
    <property type="entry name" value="THIOLASE_2"/>
    <property type="match status" value="1"/>
</dbReference>